<dbReference type="InterPro" id="IPR010359">
    <property type="entry name" value="IrrE_HExxH"/>
</dbReference>
<dbReference type="AlphaFoldDB" id="A0A177SRS8"/>
<gene>
    <name evidence="2" type="ORF">AYO28_16195</name>
</gene>
<dbReference type="Pfam" id="PF06114">
    <property type="entry name" value="Peptidase_M78"/>
    <property type="match status" value="1"/>
</dbReference>
<protein>
    <recommendedName>
        <fullName evidence="1">IrrE N-terminal-like domain-containing protein</fullName>
    </recommendedName>
</protein>
<organism evidence="2 3">
    <name type="scientific">Pseudomonas putida</name>
    <name type="common">Arthrobacter siderocapsulatus</name>
    <dbReference type="NCBI Taxonomy" id="303"/>
    <lineage>
        <taxon>Bacteria</taxon>
        <taxon>Pseudomonadati</taxon>
        <taxon>Pseudomonadota</taxon>
        <taxon>Gammaproteobacteria</taxon>
        <taxon>Pseudomonadales</taxon>
        <taxon>Pseudomonadaceae</taxon>
        <taxon>Pseudomonas</taxon>
    </lineage>
</organism>
<comment type="caution">
    <text evidence="2">The sequence shown here is derived from an EMBL/GenBank/DDBJ whole genome shotgun (WGS) entry which is preliminary data.</text>
</comment>
<evidence type="ECO:0000259" key="1">
    <source>
        <dbReference type="Pfam" id="PF06114"/>
    </source>
</evidence>
<evidence type="ECO:0000313" key="3">
    <source>
        <dbReference type="Proteomes" id="UP000077752"/>
    </source>
</evidence>
<dbReference type="Proteomes" id="UP000077752">
    <property type="component" value="Unassembled WGS sequence"/>
</dbReference>
<name>A0A177SRS8_PSEPU</name>
<proteinExistence type="predicted"/>
<feature type="domain" description="IrrE N-terminal-like" evidence="1">
    <location>
        <begin position="142"/>
        <end position="228"/>
    </location>
</feature>
<reference evidence="2 3" key="1">
    <citation type="submission" date="2016-03" db="EMBL/GenBank/DDBJ databases">
        <title>Draft Genome Assembly of Pseudomonas putida strain CBF10-2.</title>
        <authorList>
            <person name="Iyer R.S."/>
            <person name="Damania A."/>
        </authorList>
    </citation>
    <scope>NUCLEOTIDE SEQUENCE [LARGE SCALE GENOMIC DNA]</scope>
    <source>
        <strain evidence="2 3">CBF10-2</strain>
    </source>
</reference>
<dbReference type="RefSeq" id="WP_064302643.1">
    <property type="nucleotide sequence ID" value="NZ_LUCV01000014.1"/>
</dbReference>
<dbReference type="EMBL" id="LUCV01000014">
    <property type="protein sequence ID" value="OAI93041.1"/>
    <property type="molecule type" value="Genomic_DNA"/>
</dbReference>
<evidence type="ECO:0000313" key="2">
    <source>
        <dbReference type="EMBL" id="OAI93041.1"/>
    </source>
</evidence>
<accession>A0A177SRS8</accession>
<sequence>MTDTIQNLYSALRAHGLPKTAVRAVLPSWWEDAIADTPAGLQQAKLIVAKALNLKIKPLVEEPPRVEFDLPEMRRFKLVKGTTEDDVQLAVALARSASKLVLSAYDHGFVHPGSAAEVRQQILASGKPWVDLEGLLNYCWQAGIPVVHLASSLMKRKMDGIAMATRGRPTIVLSSRKACGYLLFHLAHELGHVALGHLDPNGAIVDNSIQEDANGKDDAERAADDYALELLTGNQPRLTLTGFYKAPVLARMAIEYGKQHSIDPTHVVLNSAHNGNFWALCTATLKVLSEDRKDQDLVNRLLLENVQDELKEDSLSLLGTLVGL</sequence>
<dbReference type="Gene3D" id="1.10.10.2910">
    <property type="match status" value="1"/>
</dbReference>